<feature type="compositionally biased region" description="Low complexity" evidence="7">
    <location>
        <begin position="1674"/>
        <end position="1687"/>
    </location>
</feature>
<keyword evidence="5" id="KW-0969">Cilium</keyword>
<dbReference type="Pfam" id="PF24771">
    <property type="entry name" value="Ig_CFAP74_1st"/>
    <property type="match status" value="1"/>
</dbReference>
<comment type="subcellular location">
    <subcellularLocation>
        <location evidence="1">Cell projection</location>
        <location evidence="1">Cilium</location>
        <location evidence="1">Flagellum</location>
    </subcellularLocation>
    <subcellularLocation>
        <location evidence="2">Cytoplasm</location>
    </subcellularLocation>
</comment>
<dbReference type="InterPro" id="IPR057470">
    <property type="entry name" value="Ig_CFAP65_7th"/>
</dbReference>
<dbReference type="Pfam" id="PF22544">
    <property type="entry name" value="HYDIN_VesB_CFA65-like_Ig"/>
    <property type="match status" value="1"/>
</dbReference>
<evidence type="ECO:0000313" key="15">
    <source>
        <dbReference type="Proteomes" id="UP001347796"/>
    </source>
</evidence>
<feature type="domain" description="CFAP65-like ninth Ig-like" evidence="11">
    <location>
        <begin position="987"/>
        <end position="1168"/>
    </location>
</feature>
<dbReference type="InterPro" id="IPR008962">
    <property type="entry name" value="PapD-like_sf"/>
</dbReference>
<dbReference type="Proteomes" id="UP001347796">
    <property type="component" value="Unassembled WGS sequence"/>
</dbReference>
<dbReference type="GO" id="GO:0005737">
    <property type="term" value="C:cytoplasm"/>
    <property type="evidence" value="ECO:0007669"/>
    <property type="project" value="UniProtKB-SubCell"/>
</dbReference>
<evidence type="ECO:0000256" key="2">
    <source>
        <dbReference type="ARBA" id="ARBA00004496"/>
    </source>
</evidence>
<evidence type="ECO:0000256" key="1">
    <source>
        <dbReference type="ARBA" id="ARBA00004230"/>
    </source>
</evidence>
<protein>
    <submittedName>
        <fullName evidence="14">Uncharacterized protein</fullName>
    </submittedName>
</protein>
<dbReference type="Pfam" id="PF24291">
    <property type="entry name" value="Ig_CFAP65"/>
    <property type="match status" value="1"/>
</dbReference>
<evidence type="ECO:0000259" key="9">
    <source>
        <dbReference type="Pfam" id="PF24291"/>
    </source>
</evidence>
<dbReference type="InterPro" id="IPR057467">
    <property type="entry name" value="Ig_CFAP65_8th"/>
</dbReference>
<dbReference type="InterPro" id="IPR013783">
    <property type="entry name" value="Ig-like_fold"/>
</dbReference>
<evidence type="ECO:0000256" key="4">
    <source>
        <dbReference type="ARBA" id="ARBA00022846"/>
    </source>
</evidence>
<accession>A0AAN8IWT4</accession>
<dbReference type="GO" id="GO:0031514">
    <property type="term" value="C:motile cilium"/>
    <property type="evidence" value="ECO:0007669"/>
    <property type="project" value="UniProtKB-SubCell"/>
</dbReference>
<evidence type="ECO:0000313" key="14">
    <source>
        <dbReference type="EMBL" id="KAK6166607.1"/>
    </source>
</evidence>
<evidence type="ECO:0000259" key="10">
    <source>
        <dbReference type="Pfam" id="PF24507"/>
    </source>
</evidence>
<evidence type="ECO:0000256" key="6">
    <source>
        <dbReference type="ARBA" id="ARBA00023273"/>
    </source>
</evidence>
<evidence type="ECO:0000259" key="12">
    <source>
        <dbReference type="Pfam" id="PF25248"/>
    </source>
</evidence>
<sequence length="1745" mass="197564">MPAVTMSRHTGTTKQNINGIEVVDGVVWQGWEPGQEYTKNITLKNVQVKTQKLKFNVPKSRFFSTLYPKPIVLSAGTSFTLPVTFRPLEKSVYEDKIQFRTQEGEFEVPIKAELPKFNIEVPENLDFKMCAAKDFTEMVFEVFNSGDTDTTIKWEVISPFTIEPSEADLKYKSSCKFKATFRPEAATVYKGEAICKYGPNSSFDKTTKIQGIGKYPHILVSASGKPVNNLKQENLESIINFGTVAVGSSVQKWMELHNLSPVRVPFQVEHQQHANSIDRVFNCLMKNGIVPPMTAMRIPMMYTPSLVDTSSIDYFTVSAVGNISQSLVKCVGMSKGPVVQLSFRAVNFMQIDLGQTAIKSVEVINNSDVEAVYQFMIESDESVFKFQQVAGVLKPKTKDTIILKFCPAYPINYYRRITCLVHNQGPLYLDLLGTCHSETVKPAVLLSKHIDRYKVHAERGFSFYAPEQLNELIQEGKLLPDKDGYLQKTDAELTEVKDNSSSPSQPMDYYFNDGFHSDVVTTVPHVSCDINVADFGNCQSLRVVEDKTVNITNHTRGKVTVQWIENSGVQFSVHPATLDIPPLKTCSFRVSFKPEAPNQFYGEELECYVYYKSLRDYRLVQDITHCPPWCLTLTCTGHTFMPHHETFWPRYTLDKPKVVFNAVNTKESTYRTILMTNTGTTPIFLDVESDPDNIFAVKPRKGLFKGKYQILTVKATPTEAKIYKQDLTLRLNDNEKYNQILELNGSAESAEVLLDTNGTMFFKPTCVGTSSKKSYGIKNVSRIPLRFEWKLNHVDAKLLKVHPDCGIIQPNEYQSQVWSFIPTTENKFVMKPNLIVWGQGLTDHSSGGKKKQFKVRAIGEGAVGELKVNENHYDLGDIVVGNSASQHLTIYNNSNCSLHFRLLVNQNFETPHAMDAVRGDKIGLELENGEGIIPARSKHCVLATVRPIRRIEYQYTVSYQLLTPQGGETKPQQPKHLCHILATGVYPLMAVTDARCYGSAVGISKKQLWNLFSLDTMNVCLDSDPSAPELMYTMATRHSHNRRPPVYTRAIMDFNFGAAPLKSEPCIVNLMFENTGTVPSEWAFLFPSDLRLELEYWAETGEYDEDELHEMKVMDNELFTIEPKRGHLQPGECQTVTFTYQHTMAGTDRLPVLLKLAQGRELLLNFIGVTVEPDRKYIHFPSNKHMFTPVPVGEKVSPIQIYELYNGGAVSVRYEFDLTSLALLQQENFDQPIFECLNPFGEILPGRYVAIEWRFSPLEAKTYMVDVPIRVDGGETAIVTFTGVGYDKRVMGDTMPITEQQDLTGVPSIQSVPVPGQLAYLSQERITFGNAPLFSRSRRIVFVMNKSKEKSIFFEWHVTSPSDNQFLSIFPLKGYLEAGESQMCRISFLASNTPSFYDLDLICQITDEHDMKKYRKKLSDWEKEQERQKNEFTITENDLDADKRLLDSPQIKKVVSDRATPDGEIGKYKTLPPIPTKSSDGVYRLERRQKRKEKELWEKPVCPPPFLLHLGVTSRTHGIQDFQNNFPDDYKKFHIDRVISKKCKQEKKNDDEVIEKIECSQGEAGVIQGVMCNVLRGLLDDAYFVEAIKKVIKEPVPYFRQFGDRPRTAGTPATDQNRTDIIVEDITSSTPDEGERTQSQTSQHSQNIESVSAASSIIHSPEPVKTPESETGLTKTTVNTDQQNKQKQTLKKLPEVGNMLESVLENSLFNIMSEALAQEFNITARPRYIALPKRPNSSNNRSNKM</sequence>
<dbReference type="Pfam" id="PF24507">
    <property type="entry name" value="Ig_CFAP65_4th"/>
    <property type="match status" value="1"/>
</dbReference>
<evidence type="ECO:0000256" key="5">
    <source>
        <dbReference type="ARBA" id="ARBA00023069"/>
    </source>
</evidence>
<dbReference type="Pfam" id="PF25249">
    <property type="entry name" value="Ig_CFAP65_7th"/>
    <property type="match status" value="1"/>
</dbReference>
<dbReference type="EMBL" id="JAZGQO010000021">
    <property type="protein sequence ID" value="KAK6166607.1"/>
    <property type="molecule type" value="Genomic_DNA"/>
</dbReference>
<gene>
    <name evidence="14" type="ORF">SNE40_023260</name>
</gene>
<dbReference type="InterPro" id="IPR053879">
    <property type="entry name" value="HYDIN_VesB_CFA65-like_Ig"/>
</dbReference>
<comment type="caution">
    <text evidence="14">The sequence shown here is derived from an EMBL/GenBank/DDBJ whole genome shotgun (WGS) entry which is preliminary data.</text>
</comment>
<evidence type="ECO:0000256" key="3">
    <source>
        <dbReference type="ARBA" id="ARBA00022490"/>
    </source>
</evidence>
<dbReference type="InterPro" id="IPR052614">
    <property type="entry name" value="CFAP65"/>
</dbReference>
<keyword evidence="15" id="KW-1185">Reference proteome</keyword>
<evidence type="ECO:0000259" key="11">
    <source>
        <dbReference type="Pfam" id="PF24816"/>
    </source>
</evidence>
<organism evidence="14 15">
    <name type="scientific">Patella caerulea</name>
    <name type="common">Rayed Mediterranean limpet</name>
    <dbReference type="NCBI Taxonomy" id="87958"/>
    <lineage>
        <taxon>Eukaryota</taxon>
        <taxon>Metazoa</taxon>
        <taxon>Spiralia</taxon>
        <taxon>Lophotrochozoa</taxon>
        <taxon>Mollusca</taxon>
        <taxon>Gastropoda</taxon>
        <taxon>Patellogastropoda</taxon>
        <taxon>Patelloidea</taxon>
        <taxon>Patellidae</taxon>
        <taxon>Patella</taxon>
    </lineage>
</organism>
<keyword evidence="3" id="KW-0963">Cytoplasm</keyword>
<reference evidence="14 15" key="1">
    <citation type="submission" date="2024-01" db="EMBL/GenBank/DDBJ databases">
        <title>The genome of the rayed Mediterranean limpet Patella caerulea (Linnaeus, 1758).</title>
        <authorList>
            <person name="Anh-Thu Weber A."/>
            <person name="Halstead-Nussloch G."/>
        </authorList>
    </citation>
    <scope>NUCLEOTIDE SEQUENCE [LARGE SCALE GENOMIC DNA]</scope>
    <source>
        <strain evidence="14">AATW-2023a</strain>
        <tissue evidence="14">Whole specimen</tissue>
    </source>
</reference>
<feature type="domain" description="CFAP65 fourth Ig-like" evidence="10">
    <location>
        <begin position="346"/>
        <end position="439"/>
    </location>
</feature>
<dbReference type="Pfam" id="PF24816">
    <property type="entry name" value="Ig_CFAP65__9th"/>
    <property type="match status" value="1"/>
</dbReference>
<dbReference type="PANTHER" id="PTHR46127:SF1">
    <property type="entry name" value="CILIA- AND FLAGELLA-ASSOCIATED PROTEIN 65"/>
    <property type="match status" value="1"/>
</dbReference>
<feature type="domain" description="CFAP65 tenth Ig-like" evidence="9">
    <location>
        <begin position="1170"/>
        <end position="1290"/>
    </location>
</feature>
<keyword evidence="4" id="KW-0282">Flagellum</keyword>
<proteinExistence type="predicted"/>
<feature type="region of interest" description="Disordered" evidence="7">
    <location>
        <begin position="1626"/>
        <end position="1690"/>
    </location>
</feature>
<dbReference type="Pfam" id="PF25248">
    <property type="entry name" value="Ig_CFAP65_8th"/>
    <property type="match status" value="1"/>
</dbReference>
<evidence type="ECO:0000259" key="13">
    <source>
        <dbReference type="Pfam" id="PF25249"/>
    </source>
</evidence>
<feature type="compositionally biased region" description="Polar residues" evidence="7">
    <location>
        <begin position="1626"/>
        <end position="1658"/>
    </location>
</feature>
<dbReference type="InterPro" id="IPR058536">
    <property type="entry name" value="Ig_CFAP65_4th"/>
</dbReference>
<dbReference type="Gene3D" id="2.60.40.10">
    <property type="entry name" value="Immunoglobulins"/>
    <property type="match status" value="11"/>
</dbReference>
<evidence type="ECO:0000259" key="8">
    <source>
        <dbReference type="Pfam" id="PF22544"/>
    </source>
</evidence>
<dbReference type="PANTHER" id="PTHR46127">
    <property type="entry name" value="CILIA- AND FLAGELLA-ASSOCIATED PROTEIN 65"/>
    <property type="match status" value="1"/>
</dbReference>
<feature type="domain" description="HYDIN/VesB/CFA65-like Ig-like" evidence="8">
    <location>
        <begin position="119"/>
        <end position="211"/>
    </location>
</feature>
<dbReference type="InterPro" id="IPR056305">
    <property type="entry name" value="Ig_CFAP65_10th"/>
</dbReference>
<name>A0AAN8IWT4_PATCE</name>
<keyword evidence="6" id="KW-0966">Cell projection</keyword>
<evidence type="ECO:0000256" key="7">
    <source>
        <dbReference type="SAM" id="MobiDB-lite"/>
    </source>
</evidence>
<feature type="domain" description="CFAP65 eight Ig-like" evidence="12">
    <location>
        <begin position="864"/>
        <end position="984"/>
    </location>
</feature>
<dbReference type="SUPFAM" id="SSF49354">
    <property type="entry name" value="PapD-like"/>
    <property type="match status" value="1"/>
</dbReference>
<feature type="domain" description="CFAP65 seventh Ig-like" evidence="13">
    <location>
        <begin position="757"/>
        <end position="837"/>
    </location>
</feature>
<dbReference type="InterPro" id="IPR056344">
    <property type="entry name" value="Ig_CFAP65-like_9th"/>
</dbReference>